<dbReference type="EC" id="2.8.1.7" evidence="3 8"/>
<evidence type="ECO:0000256" key="2">
    <source>
        <dbReference type="ARBA" id="ARBA00010447"/>
    </source>
</evidence>
<dbReference type="PANTHER" id="PTHR43586">
    <property type="entry name" value="CYSTEINE DESULFURASE"/>
    <property type="match status" value="1"/>
</dbReference>
<dbReference type="SUPFAM" id="SSF53383">
    <property type="entry name" value="PLP-dependent transferases"/>
    <property type="match status" value="1"/>
</dbReference>
<proteinExistence type="inferred from homology"/>
<keyword evidence="11" id="KW-1185">Reference proteome</keyword>
<dbReference type="InterPro" id="IPR015422">
    <property type="entry name" value="PyrdxlP-dep_Trfase_small"/>
</dbReference>
<comment type="caution">
    <text evidence="10">The sequence shown here is derived from an EMBL/GenBank/DDBJ whole genome shotgun (WGS) entry which is preliminary data.</text>
</comment>
<evidence type="ECO:0000256" key="4">
    <source>
        <dbReference type="ARBA" id="ARBA00022679"/>
    </source>
</evidence>
<dbReference type="PROSITE" id="PS00595">
    <property type="entry name" value="AA_TRANSFER_CLASS_5"/>
    <property type="match status" value="1"/>
</dbReference>
<evidence type="ECO:0000256" key="5">
    <source>
        <dbReference type="ARBA" id="ARBA00022898"/>
    </source>
</evidence>
<evidence type="ECO:0000256" key="1">
    <source>
        <dbReference type="ARBA" id="ARBA00001933"/>
    </source>
</evidence>
<gene>
    <name evidence="10" type="ORF">IV57_GL001299</name>
</gene>
<dbReference type="STRING" id="993692.IV57_GL001299"/>
<dbReference type="Pfam" id="PF00266">
    <property type="entry name" value="Aminotran_5"/>
    <property type="match status" value="1"/>
</dbReference>
<dbReference type="PANTHER" id="PTHR43586:SF8">
    <property type="entry name" value="CYSTEINE DESULFURASE 1, CHLOROPLASTIC"/>
    <property type="match status" value="1"/>
</dbReference>
<dbReference type="Proteomes" id="UP000051006">
    <property type="component" value="Unassembled WGS sequence"/>
</dbReference>
<comment type="cofactor">
    <cofactor evidence="1 7">
        <name>pyridoxal 5'-phosphate</name>
        <dbReference type="ChEBI" id="CHEBI:597326"/>
    </cofactor>
</comment>
<organism evidence="10 11">
    <name type="scientific">Companilactobacillus kimchiensis</name>
    <dbReference type="NCBI Taxonomy" id="993692"/>
    <lineage>
        <taxon>Bacteria</taxon>
        <taxon>Bacillati</taxon>
        <taxon>Bacillota</taxon>
        <taxon>Bacilli</taxon>
        <taxon>Lactobacillales</taxon>
        <taxon>Lactobacillaceae</taxon>
        <taxon>Companilactobacillus</taxon>
    </lineage>
</organism>
<name>A0A0R2LF88_9LACO</name>
<sequence>MDNRFQKTRNDFPILNQKVNDESLVYLDNAATSQKPNQVIDELVRFYRNDNANVHRSVHTLGERATEEYETARQKVQKFINAKDTREVIFTKGTTDSLNLVASTYGAENITASDEIVISIMEHHSNLIPWQQLAIKKGATLKYIGLTADGQLDMEDAQSKITDKTKIVAIAHVSNVLGVTNDIKKIAQIAHSHNAVIVVDGAQAVPHMKVDVQDLKVDFYAFSGHKMLGPMGIGVLYGKTALLNKMSPYQYGGEMIDFVEKDFSTWTELPWKFEAGTQNVAGAIGLGRAIDYLTTIGMDNIAKYETELVSYLLPRLLRIDSIEVYGPHDVGIHNGVVSFNIKGLHPHDVATALDMDGVAVRAGHHCAQPLMKYLGVVATVRASFYFYNSKADADKLLQAIAETKEFFNV</sequence>
<evidence type="ECO:0000313" key="11">
    <source>
        <dbReference type="Proteomes" id="UP000051006"/>
    </source>
</evidence>
<comment type="similarity">
    <text evidence="2 8">Belongs to the class-V pyridoxal-phosphate-dependent aminotransferase family. Csd subfamily.</text>
</comment>
<evidence type="ECO:0000256" key="8">
    <source>
        <dbReference type="RuleBase" id="RU004506"/>
    </source>
</evidence>
<dbReference type="PATRIC" id="fig|993692.3.peg.1319"/>
<dbReference type="OrthoDB" id="9804366at2"/>
<evidence type="ECO:0000256" key="7">
    <source>
        <dbReference type="RuleBase" id="RU004504"/>
    </source>
</evidence>
<dbReference type="CDD" id="cd06453">
    <property type="entry name" value="SufS_like"/>
    <property type="match status" value="1"/>
</dbReference>
<reference evidence="10 11" key="1">
    <citation type="journal article" date="2015" name="Genome Announc.">
        <title>Expanding the biotechnology potential of lactobacilli through comparative genomics of 213 strains and associated genera.</title>
        <authorList>
            <person name="Sun Z."/>
            <person name="Harris H.M."/>
            <person name="McCann A."/>
            <person name="Guo C."/>
            <person name="Argimon S."/>
            <person name="Zhang W."/>
            <person name="Yang X."/>
            <person name="Jeffery I.B."/>
            <person name="Cooney J.C."/>
            <person name="Kagawa T.F."/>
            <person name="Liu W."/>
            <person name="Song Y."/>
            <person name="Salvetti E."/>
            <person name="Wrobel A."/>
            <person name="Rasinkangas P."/>
            <person name="Parkhill J."/>
            <person name="Rea M.C."/>
            <person name="O'Sullivan O."/>
            <person name="Ritari J."/>
            <person name="Douillard F.P."/>
            <person name="Paul Ross R."/>
            <person name="Yang R."/>
            <person name="Briner A.E."/>
            <person name="Felis G.E."/>
            <person name="de Vos W.M."/>
            <person name="Barrangou R."/>
            <person name="Klaenhammer T.R."/>
            <person name="Caufield P.W."/>
            <person name="Cui Y."/>
            <person name="Zhang H."/>
            <person name="O'Toole P.W."/>
        </authorList>
    </citation>
    <scope>NUCLEOTIDE SEQUENCE [LARGE SCALE GENOMIC DNA]</scope>
    <source>
        <strain evidence="10 11">DSM 24716</strain>
    </source>
</reference>
<dbReference type="PIRSF" id="PIRSF005572">
    <property type="entry name" value="NifS"/>
    <property type="match status" value="1"/>
</dbReference>
<keyword evidence="5 8" id="KW-0663">Pyridoxal phosphate</keyword>
<dbReference type="InterPro" id="IPR000192">
    <property type="entry name" value="Aminotrans_V_dom"/>
</dbReference>
<dbReference type="InterPro" id="IPR016454">
    <property type="entry name" value="Cysteine_dSase"/>
</dbReference>
<dbReference type="Gene3D" id="3.40.640.10">
    <property type="entry name" value="Type I PLP-dependent aspartate aminotransferase-like (Major domain)"/>
    <property type="match status" value="1"/>
</dbReference>
<dbReference type="NCBIfam" id="TIGR01979">
    <property type="entry name" value="sufS"/>
    <property type="match status" value="1"/>
</dbReference>
<dbReference type="InterPro" id="IPR015421">
    <property type="entry name" value="PyrdxlP-dep_Trfase_major"/>
</dbReference>
<dbReference type="AlphaFoldDB" id="A0A0R2LF88"/>
<evidence type="ECO:0000259" key="9">
    <source>
        <dbReference type="Pfam" id="PF00266"/>
    </source>
</evidence>
<comment type="catalytic activity">
    <reaction evidence="6 8">
        <text>(sulfur carrier)-H + L-cysteine = (sulfur carrier)-SH + L-alanine</text>
        <dbReference type="Rhea" id="RHEA:43892"/>
        <dbReference type="Rhea" id="RHEA-COMP:14737"/>
        <dbReference type="Rhea" id="RHEA-COMP:14739"/>
        <dbReference type="ChEBI" id="CHEBI:29917"/>
        <dbReference type="ChEBI" id="CHEBI:35235"/>
        <dbReference type="ChEBI" id="CHEBI:57972"/>
        <dbReference type="ChEBI" id="CHEBI:64428"/>
        <dbReference type="EC" id="2.8.1.7"/>
    </reaction>
</comment>
<feature type="domain" description="Aminotransferase class V" evidence="9">
    <location>
        <begin position="25"/>
        <end position="396"/>
    </location>
</feature>
<dbReference type="RefSeq" id="WP_057881473.1">
    <property type="nucleotide sequence ID" value="NZ_JQCF01000026.1"/>
</dbReference>
<dbReference type="InterPro" id="IPR015424">
    <property type="entry name" value="PyrdxlP-dep_Trfase"/>
</dbReference>
<dbReference type="GO" id="GO:0030170">
    <property type="term" value="F:pyridoxal phosphate binding"/>
    <property type="evidence" value="ECO:0007669"/>
    <property type="project" value="UniProtKB-UniRule"/>
</dbReference>
<dbReference type="GO" id="GO:0006534">
    <property type="term" value="P:cysteine metabolic process"/>
    <property type="evidence" value="ECO:0007669"/>
    <property type="project" value="UniProtKB-UniRule"/>
</dbReference>
<evidence type="ECO:0000313" key="10">
    <source>
        <dbReference type="EMBL" id="KRN98108.1"/>
    </source>
</evidence>
<keyword evidence="4 8" id="KW-0808">Transferase</keyword>
<dbReference type="EMBL" id="JQCF01000026">
    <property type="protein sequence ID" value="KRN98108.1"/>
    <property type="molecule type" value="Genomic_DNA"/>
</dbReference>
<protein>
    <recommendedName>
        <fullName evidence="3 8">Cysteine desulfurase</fullName>
        <ecNumber evidence="3 8">2.8.1.7</ecNumber>
    </recommendedName>
</protein>
<evidence type="ECO:0000256" key="6">
    <source>
        <dbReference type="ARBA" id="ARBA00050776"/>
    </source>
</evidence>
<evidence type="ECO:0000256" key="3">
    <source>
        <dbReference type="ARBA" id="ARBA00012239"/>
    </source>
</evidence>
<dbReference type="InterPro" id="IPR010970">
    <property type="entry name" value="Cys_dSase_SufS"/>
</dbReference>
<dbReference type="GO" id="GO:0031071">
    <property type="term" value="F:cysteine desulfurase activity"/>
    <property type="evidence" value="ECO:0007669"/>
    <property type="project" value="UniProtKB-UniRule"/>
</dbReference>
<accession>A0A0R2LF88</accession>
<comment type="function">
    <text evidence="8">Catalyzes the removal of elemental sulfur and selenium atoms from L-cysteine, L-cystine, L-selenocysteine, and L-selenocystine to produce L-alanine.</text>
</comment>
<dbReference type="Gene3D" id="3.90.1150.10">
    <property type="entry name" value="Aspartate Aminotransferase, domain 1"/>
    <property type="match status" value="1"/>
</dbReference>
<dbReference type="InterPro" id="IPR020578">
    <property type="entry name" value="Aminotrans_V_PyrdxlP_BS"/>
</dbReference>